<comment type="similarity">
    <text evidence="2">Belongs to the multi antimicrobial extrusion (MATE) (TC 2.A.66.1) family.</text>
</comment>
<dbReference type="NCBIfam" id="TIGR00797">
    <property type="entry name" value="matE"/>
    <property type="match status" value="1"/>
</dbReference>
<feature type="transmembrane region" description="Helical" evidence="8">
    <location>
        <begin position="291"/>
        <end position="312"/>
    </location>
</feature>
<dbReference type="PANTHER" id="PTHR42925">
    <property type="entry name" value="MULTIDRUG AND TOXIN EFFLUX PROTEIN MATE FAMILY"/>
    <property type="match status" value="1"/>
</dbReference>
<dbReference type="Proteomes" id="UP001138793">
    <property type="component" value="Unassembled WGS sequence"/>
</dbReference>
<keyword evidence="3" id="KW-0813">Transport</keyword>
<evidence type="ECO:0000256" key="1">
    <source>
        <dbReference type="ARBA" id="ARBA00004651"/>
    </source>
</evidence>
<reference evidence="9" key="1">
    <citation type="submission" date="2021-03" db="EMBL/GenBank/DDBJ databases">
        <title>Genomic Encyclopedia of Type Strains, Phase IV (KMG-IV): sequencing the most valuable type-strain genomes for metagenomic binning, comparative biology and taxonomic classification.</title>
        <authorList>
            <person name="Goeker M."/>
        </authorList>
    </citation>
    <scope>NUCLEOTIDE SEQUENCE</scope>
    <source>
        <strain evidence="9">DSM 107338</strain>
    </source>
</reference>
<evidence type="ECO:0000313" key="10">
    <source>
        <dbReference type="Proteomes" id="UP001138793"/>
    </source>
</evidence>
<feature type="transmembrane region" description="Helical" evidence="8">
    <location>
        <begin position="359"/>
        <end position="376"/>
    </location>
</feature>
<keyword evidence="5 8" id="KW-0812">Transmembrane</keyword>
<proteinExistence type="inferred from homology"/>
<feature type="transmembrane region" description="Helical" evidence="8">
    <location>
        <begin position="332"/>
        <end position="353"/>
    </location>
</feature>
<protein>
    <submittedName>
        <fullName evidence="9">MATE family efflux protein</fullName>
    </submittedName>
</protein>
<gene>
    <name evidence="9" type="ORF">J2Z64_003881</name>
</gene>
<dbReference type="GO" id="GO:0015297">
    <property type="term" value="F:antiporter activity"/>
    <property type="evidence" value="ECO:0007669"/>
    <property type="project" value="InterPro"/>
</dbReference>
<feature type="transmembrane region" description="Helical" evidence="8">
    <location>
        <begin position="170"/>
        <end position="190"/>
    </location>
</feature>
<dbReference type="OrthoDB" id="9806302at2"/>
<sequence>MLNLKSEFVPEANTKAETIPKFRLLFFPILMEQFFGMLLGNIDVLMLSQYNDDAVAAVGLSNQIIMVGLMILGIVSLGSSIQLMQIVGTSRDAYIKSIIRHAVYLNIIVSVGLAIIFFLFGRTLLTWIQTPEMLLESAYLYLVIVGCSLIFQSLITSLGTVFRSFTFVKIVMVISIITNIINVIGNYIVILTPFDFLGAGVQGVAISTLIARSIGAVLLMLYFIKLLPQYISSFQTMKMEKLTIRSIFRLGFPSAMENISYTTSQMIITGIIATFGAAMITSKIYTQNITAVIFTVAASISLANQIIVGRYIGLDLKHQAKSATNTLILKSAGIGVVIATVLALSCSFIISIFTDNPQIQQTVLILVWMGVLLEPARMINEITIGALNTAGDVKFPTMISIIVTYCFTVPMSFVIGVYAGYGLVGVWIVFILDEWIRAIILYIRWKKESWRDIRIFDSKELTKGELK</sequence>
<feature type="transmembrane region" description="Helical" evidence="8">
    <location>
        <begin position="266"/>
        <end position="285"/>
    </location>
</feature>
<dbReference type="RefSeq" id="WP_149472793.1">
    <property type="nucleotide sequence ID" value="NZ_JAGGMB010000018.1"/>
</dbReference>
<dbReference type="GO" id="GO:0005886">
    <property type="term" value="C:plasma membrane"/>
    <property type="evidence" value="ECO:0007669"/>
    <property type="project" value="UniProtKB-SubCell"/>
</dbReference>
<name>A0A9X0YW58_9BACI</name>
<dbReference type="EMBL" id="JAGGMB010000018">
    <property type="protein sequence ID" value="MBP2079582.1"/>
    <property type="molecule type" value="Genomic_DNA"/>
</dbReference>
<dbReference type="PIRSF" id="PIRSF006603">
    <property type="entry name" value="DinF"/>
    <property type="match status" value="1"/>
</dbReference>
<dbReference type="GO" id="GO:0042910">
    <property type="term" value="F:xenobiotic transmembrane transporter activity"/>
    <property type="evidence" value="ECO:0007669"/>
    <property type="project" value="InterPro"/>
</dbReference>
<feature type="transmembrane region" description="Helical" evidence="8">
    <location>
        <begin position="54"/>
        <end position="77"/>
    </location>
</feature>
<keyword evidence="6 8" id="KW-1133">Transmembrane helix</keyword>
<dbReference type="InterPro" id="IPR047135">
    <property type="entry name" value="YsiQ"/>
</dbReference>
<comment type="subcellular location">
    <subcellularLocation>
        <location evidence="1">Cell membrane</location>
        <topology evidence="1">Multi-pass membrane protein</topology>
    </subcellularLocation>
</comment>
<evidence type="ECO:0000256" key="3">
    <source>
        <dbReference type="ARBA" id="ARBA00022448"/>
    </source>
</evidence>
<evidence type="ECO:0000256" key="8">
    <source>
        <dbReference type="SAM" id="Phobius"/>
    </source>
</evidence>
<dbReference type="AlphaFoldDB" id="A0A9X0YW58"/>
<feature type="transmembrane region" description="Helical" evidence="8">
    <location>
        <begin position="139"/>
        <end position="158"/>
    </location>
</feature>
<evidence type="ECO:0000256" key="7">
    <source>
        <dbReference type="ARBA" id="ARBA00023136"/>
    </source>
</evidence>
<evidence type="ECO:0000256" key="2">
    <source>
        <dbReference type="ARBA" id="ARBA00010199"/>
    </source>
</evidence>
<dbReference type="InterPro" id="IPR048279">
    <property type="entry name" value="MdtK-like"/>
</dbReference>
<evidence type="ECO:0000313" key="9">
    <source>
        <dbReference type="EMBL" id="MBP2079582.1"/>
    </source>
</evidence>
<feature type="transmembrane region" description="Helical" evidence="8">
    <location>
        <begin position="196"/>
        <end position="224"/>
    </location>
</feature>
<dbReference type="CDD" id="cd13134">
    <property type="entry name" value="MATE_like_8"/>
    <property type="match status" value="1"/>
</dbReference>
<keyword evidence="4" id="KW-1003">Cell membrane</keyword>
<dbReference type="Pfam" id="PF01554">
    <property type="entry name" value="MatE"/>
    <property type="match status" value="2"/>
</dbReference>
<organism evidence="9 10">
    <name type="scientific">Oceanobacillus polygoni</name>
    <dbReference type="NCBI Taxonomy" id="1235259"/>
    <lineage>
        <taxon>Bacteria</taxon>
        <taxon>Bacillati</taxon>
        <taxon>Bacillota</taxon>
        <taxon>Bacilli</taxon>
        <taxon>Bacillales</taxon>
        <taxon>Bacillaceae</taxon>
        <taxon>Oceanobacillus</taxon>
    </lineage>
</organism>
<accession>A0A9X0YW58</accession>
<evidence type="ECO:0000256" key="4">
    <source>
        <dbReference type="ARBA" id="ARBA00022475"/>
    </source>
</evidence>
<feature type="transmembrane region" description="Helical" evidence="8">
    <location>
        <begin position="397"/>
        <end position="418"/>
    </location>
</feature>
<feature type="transmembrane region" description="Helical" evidence="8">
    <location>
        <begin position="424"/>
        <end position="445"/>
    </location>
</feature>
<feature type="transmembrane region" description="Helical" evidence="8">
    <location>
        <begin position="98"/>
        <end position="119"/>
    </location>
</feature>
<evidence type="ECO:0000256" key="6">
    <source>
        <dbReference type="ARBA" id="ARBA00022989"/>
    </source>
</evidence>
<dbReference type="InterPro" id="IPR002528">
    <property type="entry name" value="MATE_fam"/>
</dbReference>
<feature type="transmembrane region" description="Helical" evidence="8">
    <location>
        <begin position="24"/>
        <end position="42"/>
    </location>
</feature>
<keyword evidence="7 8" id="KW-0472">Membrane</keyword>
<comment type="caution">
    <text evidence="9">The sequence shown here is derived from an EMBL/GenBank/DDBJ whole genome shotgun (WGS) entry which is preliminary data.</text>
</comment>
<keyword evidence="10" id="KW-1185">Reference proteome</keyword>
<evidence type="ECO:0000256" key="5">
    <source>
        <dbReference type="ARBA" id="ARBA00022692"/>
    </source>
</evidence>
<dbReference type="PANTHER" id="PTHR42925:SF1">
    <property type="entry name" value="VIRULENCE FACTOR MVIN"/>
    <property type="match status" value="1"/>
</dbReference>